<dbReference type="InterPro" id="IPR021109">
    <property type="entry name" value="Peptidase_aspartic_dom_sf"/>
</dbReference>
<dbReference type="AlphaFoldDB" id="A0A8X7SGU3"/>
<feature type="signal peptide" evidence="8">
    <location>
        <begin position="1"/>
        <end position="21"/>
    </location>
</feature>
<organism evidence="10 11">
    <name type="scientific">Brassica carinata</name>
    <name type="common">Ethiopian mustard</name>
    <name type="synonym">Abyssinian cabbage</name>
    <dbReference type="NCBI Taxonomy" id="52824"/>
    <lineage>
        <taxon>Eukaryota</taxon>
        <taxon>Viridiplantae</taxon>
        <taxon>Streptophyta</taxon>
        <taxon>Embryophyta</taxon>
        <taxon>Tracheophyta</taxon>
        <taxon>Spermatophyta</taxon>
        <taxon>Magnoliopsida</taxon>
        <taxon>eudicotyledons</taxon>
        <taxon>Gunneridae</taxon>
        <taxon>Pentapetalae</taxon>
        <taxon>rosids</taxon>
        <taxon>malvids</taxon>
        <taxon>Brassicales</taxon>
        <taxon>Brassicaceae</taxon>
        <taxon>Brassiceae</taxon>
        <taxon>Brassica</taxon>
    </lineage>
</organism>
<dbReference type="PROSITE" id="PS00141">
    <property type="entry name" value="ASP_PROTEASE"/>
    <property type="match status" value="1"/>
</dbReference>
<comment type="caution">
    <text evidence="10">The sequence shown here is derived from an EMBL/GenBank/DDBJ whole genome shotgun (WGS) entry which is preliminary data.</text>
</comment>
<accession>A0A8X7SGU3</accession>
<dbReference type="PROSITE" id="PS51767">
    <property type="entry name" value="PEPTIDASE_A1"/>
    <property type="match status" value="1"/>
</dbReference>
<keyword evidence="8" id="KW-0732">Signal</keyword>
<evidence type="ECO:0000313" key="11">
    <source>
        <dbReference type="Proteomes" id="UP000886595"/>
    </source>
</evidence>
<dbReference type="SUPFAM" id="SSF50630">
    <property type="entry name" value="Acid proteases"/>
    <property type="match status" value="1"/>
</dbReference>
<evidence type="ECO:0000256" key="8">
    <source>
        <dbReference type="SAM" id="SignalP"/>
    </source>
</evidence>
<evidence type="ECO:0000256" key="5">
    <source>
        <dbReference type="ARBA" id="ARBA00023180"/>
    </source>
</evidence>
<comment type="similarity">
    <text evidence="1 7">Belongs to the peptidase A1 family.</text>
</comment>
<proteinExistence type="inferred from homology"/>
<dbReference type="InterPro" id="IPR032799">
    <property type="entry name" value="TAXi_C"/>
</dbReference>
<evidence type="ECO:0000256" key="6">
    <source>
        <dbReference type="PIRSR" id="PIRSR601461-1"/>
    </source>
</evidence>
<dbReference type="OrthoDB" id="2747330at2759"/>
<dbReference type="InterPro" id="IPR032861">
    <property type="entry name" value="TAXi_N"/>
</dbReference>
<feature type="active site" evidence="6">
    <location>
        <position position="323"/>
    </location>
</feature>
<dbReference type="InterPro" id="IPR051708">
    <property type="entry name" value="Plant_Aspart_Prot_A1"/>
</dbReference>
<dbReference type="Proteomes" id="UP000886595">
    <property type="component" value="Unassembled WGS sequence"/>
</dbReference>
<keyword evidence="2 7" id="KW-0645">Protease</keyword>
<feature type="active site" evidence="6">
    <location>
        <position position="105"/>
    </location>
</feature>
<feature type="domain" description="Peptidase A1" evidence="9">
    <location>
        <begin position="87"/>
        <end position="441"/>
    </location>
</feature>
<keyword evidence="5" id="KW-0325">Glycoprotein</keyword>
<evidence type="ECO:0000256" key="3">
    <source>
        <dbReference type="ARBA" id="ARBA00022750"/>
    </source>
</evidence>
<dbReference type="PANTHER" id="PTHR47967">
    <property type="entry name" value="OS07G0603500 PROTEIN-RELATED"/>
    <property type="match status" value="1"/>
</dbReference>
<dbReference type="Pfam" id="PF14543">
    <property type="entry name" value="TAXi_N"/>
    <property type="match status" value="1"/>
</dbReference>
<name>A0A8X7SGU3_BRACI</name>
<keyword evidence="11" id="KW-1185">Reference proteome</keyword>
<dbReference type="GO" id="GO:0004190">
    <property type="term" value="F:aspartic-type endopeptidase activity"/>
    <property type="evidence" value="ECO:0007669"/>
    <property type="project" value="UniProtKB-KW"/>
</dbReference>
<gene>
    <name evidence="10" type="ORF">Bca52824_025520</name>
</gene>
<dbReference type="PRINTS" id="PR00792">
    <property type="entry name" value="PEPSIN"/>
</dbReference>
<dbReference type="Gene3D" id="2.40.70.10">
    <property type="entry name" value="Acid Proteases"/>
    <property type="match status" value="2"/>
</dbReference>
<dbReference type="GO" id="GO:0006508">
    <property type="term" value="P:proteolysis"/>
    <property type="evidence" value="ECO:0007669"/>
    <property type="project" value="UniProtKB-KW"/>
</dbReference>
<dbReference type="CDD" id="cd05476">
    <property type="entry name" value="pepsin_A_like_plant"/>
    <property type="match status" value="1"/>
</dbReference>
<dbReference type="InterPro" id="IPR034161">
    <property type="entry name" value="Pepsin-like_plant"/>
</dbReference>
<dbReference type="PANTHER" id="PTHR47967:SF42">
    <property type="entry name" value="GENOME ASSEMBLY, CHROMOSOME: A05"/>
    <property type="match status" value="1"/>
</dbReference>
<evidence type="ECO:0000313" key="10">
    <source>
        <dbReference type="EMBL" id="KAG2305772.1"/>
    </source>
</evidence>
<dbReference type="Pfam" id="PF14541">
    <property type="entry name" value="TAXi_C"/>
    <property type="match status" value="1"/>
</dbReference>
<evidence type="ECO:0000256" key="2">
    <source>
        <dbReference type="ARBA" id="ARBA00022670"/>
    </source>
</evidence>
<dbReference type="FunFam" id="2.40.70.10:FF:000033">
    <property type="entry name" value="Aspartyl protease family protein"/>
    <property type="match status" value="1"/>
</dbReference>
<evidence type="ECO:0000256" key="1">
    <source>
        <dbReference type="ARBA" id="ARBA00007447"/>
    </source>
</evidence>
<dbReference type="InterPro" id="IPR033121">
    <property type="entry name" value="PEPTIDASE_A1"/>
</dbReference>
<reference evidence="10 11" key="1">
    <citation type="submission" date="2020-02" db="EMBL/GenBank/DDBJ databases">
        <authorList>
            <person name="Ma Q."/>
            <person name="Huang Y."/>
            <person name="Song X."/>
            <person name="Pei D."/>
        </authorList>
    </citation>
    <scope>NUCLEOTIDE SEQUENCE [LARGE SCALE GENOMIC DNA]</scope>
    <source>
        <strain evidence="10">Sxm20200214</strain>
        <tissue evidence="10">Leaf</tissue>
    </source>
</reference>
<protein>
    <recommendedName>
        <fullName evidence="9">Peptidase A1 domain-containing protein</fullName>
    </recommendedName>
</protein>
<feature type="chain" id="PRO_5036489860" description="Peptidase A1 domain-containing protein" evidence="8">
    <location>
        <begin position="22"/>
        <end position="446"/>
    </location>
</feature>
<keyword evidence="3 7" id="KW-0064">Aspartyl protease</keyword>
<dbReference type="InterPro" id="IPR001461">
    <property type="entry name" value="Aspartic_peptidase_A1"/>
</dbReference>
<dbReference type="EMBL" id="JAAMPC010000006">
    <property type="protein sequence ID" value="KAG2305772.1"/>
    <property type="molecule type" value="Genomic_DNA"/>
</dbReference>
<dbReference type="InterPro" id="IPR001969">
    <property type="entry name" value="Aspartic_peptidase_AS"/>
</dbReference>
<evidence type="ECO:0000256" key="7">
    <source>
        <dbReference type="RuleBase" id="RU000454"/>
    </source>
</evidence>
<evidence type="ECO:0000259" key="9">
    <source>
        <dbReference type="PROSITE" id="PS51767"/>
    </source>
</evidence>
<sequence length="446" mass="48690">MKTTTMLLCLITMLLIASAYSKEDTGMRLDMKHRDTLSPNPTPFHRIEDIMGMDQKRHGLISQKIKTTKGGAKMSLGAGFDFGSAQYFSEIMVGTPAKKFRVIVDTGSELTWVNCRFHGKGKEKLENREVFRAENSSSFRKVGCMTKTCSEDLAKMFSLAICPTPRTPCAYDYRYVDGSSAQGVFAKETFTLGLTNDSVTSIRGLLIGCSSSTEGSAFREADGILGLALSDYSFTSKAISTFGGKFSYCLVDHTSRKTSPTISSSVLPLVYHQTPVRRTARLDLNLLPPFYAISIVGISIGDTMLNIPPIVWDVTRGGGTILDSGSSLTFLADAAYKAVVSGLERHLVGVKRVRPEGLPMEYCYDTSKFDDSKLPQLSFHFKGGARFAPYRKSYLIATAAPGVRCLGFVPAGAQATNVIGNIMQQNHLWEFDLTASTLSFAPSTCL</sequence>
<evidence type="ECO:0000256" key="4">
    <source>
        <dbReference type="ARBA" id="ARBA00022801"/>
    </source>
</evidence>
<keyword evidence="4 7" id="KW-0378">Hydrolase</keyword>